<evidence type="ECO:0000313" key="1">
    <source>
        <dbReference type="EMBL" id="CAD7286180.1"/>
    </source>
</evidence>
<dbReference type="RefSeq" id="WP_230055832.1">
    <property type="nucleotide sequence ID" value="NZ_CAJHOE010000001.1"/>
</dbReference>
<dbReference type="Proteomes" id="UP000789359">
    <property type="component" value="Unassembled WGS sequence"/>
</dbReference>
<sequence>MKKIIFIALCALFVVGCAKNDPKHPVVAKDGSNDIIRLSIQDALNSDLAKQKLDGSIKFVFGGGAKGNIIRKNLVANKKTNGVGKDDVVACQRAFISALMTFQERAKSESGSKAINLVSYFKKKELNSKTEFECAVGNIMVGVALKGDIAK</sequence>
<accession>A0ABN7K5R8</accession>
<reference evidence="1 2" key="1">
    <citation type="submission" date="2020-11" db="EMBL/GenBank/DDBJ databases">
        <authorList>
            <person name="Peeters C."/>
        </authorList>
    </citation>
    <scope>NUCLEOTIDE SEQUENCE [LARGE SCALE GENOMIC DNA]</scope>
    <source>
        <strain evidence="1 2">LMG 8286</strain>
    </source>
</reference>
<dbReference type="EMBL" id="CAJHOE010000001">
    <property type="protein sequence ID" value="CAD7286180.1"/>
    <property type="molecule type" value="Genomic_DNA"/>
</dbReference>
<evidence type="ECO:0000313" key="2">
    <source>
        <dbReference type="Proteomes" id="UP000789359"/>
    </source>
</evidence>
<comment type="caution">
    <text evidence="1">The sequence shown here is derived from an EMBL/GenBank/DDBJ whole genome shotgun (WGS) entry which is preliminary data.</text>
</comment>
<gene>
    <name evidence="1" type="ORF">LMG8286_00011</name>
</gene>
<keyword evidence="2" id="KW-1185">Reference proteome</keyword>
<dbReference type="PROSITE" id="PS51257">
    <property type="entry name" value="PROKAR_LIPOPROTEIN"/>
    <property type="match status" value="1"/>
</dbReference>
<organism evidence="1 2">
    <name type="scientific">Campylobacter suis</name>
    <dbReference type="NCBI Taxonomy" id="2790657"/>
    <lineage>
        <taxon>Bacteria</taxon>
        <taxon>Pseudomonadati</taxon>
        <taxon>Campylobacterota</taxon>
        <taxon>Epsilonproteobacteria</taxon>
        <taxon>Campylobacterales</taxon>
        <taxon>Campylobacteraceae</taxon>
        <taxon>Campylobacter</taxon>
    </lineage>
</organism>
<name>A0ABN7K5R8_9BACT</name>
<evidence type="ECO:0008006" key="3">
    <source>
        <dbReference type="Google" id="ProtNLM"/>
    </source>
</evidence>
<proteinExistence type="predicted"/>
<protein>
    <recommendedName>
        <fullName evidence="3">Excinuclease ABC subunit A</fullName>
    </recommendedName>
</protein>